<evidence type="ECO:0000256" key="2">
    <source>
        <dbReference type="ARBA" id="ARBA00005811"/>
    </source>
</evidence>
<comment type="subcellular location">
    <subcellularLocation>
        <location evidence="1">Cell membrane</location>
        <topology evidence="1">Single-pass membrane protein</topology>
    </subcellularLocation>
    <subcellularLocation>
        <location evidence="7">Cell membrane</location>
        <topology evidence="7">Single-pass type II membrane protein</topology>
    </subcellularLocation>
</comment>
<sequence>MRRRFSDPPRERNDVADYLLPLIDVVFFLLVFFMVATRLMAPPPFKVDPAVSEAQDELFGDFTLYVDAQGQFGYRDAMGPEALAVLAGARVEYCMDADCEGDPPRLAVKADHALPATQLAALLPGLGQAGFRRVELVALPISAQGGTP</sequence>
<protein>
    <submittedName>
        <fullName evidence="9">Biopolymer transporter ExbD</fullName>
    </submittedName>
</protein>
<keyword evidence="4 7" id="KW-0812">Transmembrane</keyword>
<keyword evidence="6 8" id="KW-0472">Membrane</keyword>
<dbReference type="Proteomes" id="UP001247754">
    <property type="component" value="Unassembled WGS sequence"/>
</dbReference>
<reference evidence="9 10" key="1">
    <citation type="submission" date="2023-09" db="EMBL/GenBank/DDBJ databases">
        <title>Xinfangfangia sedmenti sp. nov., isolated the sedment.</title>
        <authorList>
            <person name="Xu L."/>
        </authorList>
    </citation>
    <scope>NUCLEOTIDE SEQUENCE [LARGE SCALE GENOMIC DNA]</scope>
    <source>
        <strain evidence="9 10">LG-4</strain>
    </source>
</reference>
<keyword evidence="7" id="KW-0813">Transport</keyword>
<dbReference type="Pfam" id="PF02472">
    <property type="entry name" value="ExbD"/>
    <property type="match status" value="1"/>
</dbReference>
<dbReference type="InterPro" id="IPR003400">
    <property type="entry name" value="ExbD"/>
</dbReference>
<evidence type="ECO:0000256" key="7">
    <source>
        <dbReference type="RuleBase" id="RU003879"/>
    </source>
</evidence>
<evidence type="ECO:0000256" key="5">
    <source>
        <dbReference type="ARBA" id="ARBA00022989"/>
    </source>
</evidence>
<comment type="caution">
    <text evidence="9">The sequence shown here is derived from an EMBL/GenBank/DDBJ whole genome shotgun (WGS) entry which is preliminary data.</text>
</comment>
<accession>A0ABU1F2I2</accession>
<dbReference type="EMBL" id="JAVKPH010000001">
    <property type="protein sequence ID" value="MDR5651057.1"/>
    <property type="molecule type" value="Genomic_DNA"/>
</dbReference>
<evidence type="ECO:0000256" key="1">
    <source>
        <dbReference type="ARBA" id="ARBA00004162"/>
    </source>
</evidence>
<feature type="transmembrane region" description="Helical" evidence="8">
    <location>
        <begin position="18"/>
        <end position="36"/>
    </location>
</feature>
<evidence type="ECO:0000256" key="3">
    <source>
        <dbReference type="ARBA" id="ARBA00022475"/>
    </source>
</evidence>
<keyword evidence="7" id="KW-0653">Protein transport</keyword>
<keyword evidence="5 8" id="KW-1133">Transmembrane helix</keyword>
<keyword evidence="3" id="KW-1003">Cell membrane</keyword>
<proteinExistence type="inferred from homology"/>
<gene>
    <name evidence="9" type="ORF">RGD00_00445</name>
</gene>
<evidence type="ECO:0000256" key="4">
    <source>
        <dbReference type="ARBA" id="ARBA00022692"/>
    </source>
</evidence>
<organism evidence="9 10">
    <name type="scientific">Ruixingdingia sedimenti</name>
    <dbReference type="NCBI Taxonomy" id="3073604"/>
    <lineage>
        <taxon>Bacteria</taxon>
        <taxon>Pseudomonadati</taxon>
        <taxon>Pseudomonadota</taxon>
        <taxon>Alphaproteobacteria</taxon>
        <taxon>Rhodobacterales</taxon>
        <taxon>Paracoccaceae</taxon>
        <taxon>Ruixingdingia</taxon>
    </lineage>
</organism>
<evidence type="ECO:0000256" key="8">
    <source>
        <dbReference type="SAM" id="Phobius"/>
    </source>
</evidence>
<comment type="similarity">
    <text evidence="2 7">Belongs to the ExbD/TolR family.</text>
</comment>
<evidence type="ECO:0000256" key="6">
    <source>
        <dbReference type="ARBA" id="ARBA00023136"/>
    </source>
</evidence>
<dbReference type="RefSeq" id="WP_310455095.1">
    <property type="nucleotide sequence ID" value="NZ_JAVKPH010000001.1"/>
</dbReference>
<keyword evidence="10" id="KW-1185">Reference proteome</keyword>
<evidence type="ECO:0000313" key="10">
    <source>
        <dbReference type="Proteomes" id="UP001247754"/>
    </source>
</evidence>
<name>A0ABU1F2I2_9RHOB</name>
<evidence type="ECO:0000313" key="9">
    <source>
        <dbReference type="EMBL" id="MDR5651057.1"/>
    </source>
</evidence>